<dbReference type="EMBL" id="SMMG02000006">
    <property type="protein sequence ID" value="KAA3469548.1"/>
    <property type="molecule type" value="Genomic_DNA"/>
</dbReference>
<dbReference type="AlphaFoldDB" id="A0A5B6VKL8"/>
<evidence type="ECO:0000313" key="1">
    <source>
        <dbReference type="EMBL" id="KAA3469548.1"/>
    </source>
</evidence>
<dbReference type="OrthoDB" id="1105397at2759"/>
<keyword evidence="2" id="KW-1185">Reference proteome</keyword>
<gene>
    <name evidence="1" type="ORF">EPI10_015324</name>
</gene>
<comment type="caution">
    <text evidence="1">The sequence shown here is derived from an EMBL/GenBank/DDBJ whole genome shotgun (WGS) entry which is preliminary data.</text>
</comment>
<proteinExistence type="predicted"/>
<accession>A0A5B6VKL8</accession>
<sequence length="76" mass="8791">MRKGAKQGWRLFNYPNSLLDQVLKAKHYPSSNFLKAQLRNLHSLFWKSIWSAKGLLDKGLCWRVGKGDSISVWSDI</sequence>
<organism evidence="1 2">
    <name type="scientific">Gossypium australe</name>
    <dbReference type="NCBI Taxonomy" id="47621"/>
    <lineage>
        <taxon>Eukaryota</taxon>
        <taxon>Viridiplantae</taxon>
        <taxon>Streptophyta</taxon>
        <taxon>Embryophyta</taxon>
        <taxon>Tracheophyta</taxon>
        <taxon>Spermatophyta</taxon>
        <taxon>Magnoliopsida</taxon>
        <taxon>eudicotyledons</taxon>
        <taxon>Gunneridae</taxon>
        <taxon>Pentapetalae</taxon>
        <taxon>rosids</taxon>
        <taxon>malvids</taxon>
        <taxon>Malvales</taxon>
        <taxon>Malvaceae</taxon>
        <taxon>Malvoideae</taxon>
        <taxon>Gossypium</taxon>
    </lineage>
</organism>
<name>A0A5B6VKL8_9ROSI</name>
<dbReference type="Proteomes" id="UP000325315">
    <property type="component" value="Unassembled WGS sequence"/>
</dbReference>
<evidence type="ECO:0000313" key="2">
    <source>
        <dbReference type="Proteomes" id="UP000325315"/>
    </source>
</evidence>
<protein>
    <submittedName>
        <fullName evidence="1">Retrotransposon protein</fullName>
    </submittedName>
</protein>
<reference evidence="1" key="1">
    <citation type="submission" date="2019-08" db="EMBL/GenBank/DDBJ databases">
        <authorList>
            <person name="Liu F."/>
        </authorList>
    </citation>
    <scope>NUCLEOTIDE SEQUENCE [LARGE SCALE GENOMIC DNA]</scope>
    <source>
        <strain evidence="1">PA1801</strain>
        <tissue evidence="1">Leaf</tissue>
    </source>
</reference>